<feature type="transmembrane region" description="Helical" evidence="1">
    <location>
        <begin position="85"/>
        <end position="104"/>
    </location>
</feature>
<keyword evidence="1" id="KW-1133">Transmembrane helix</keyword>
<evidence type="ECO:0000313" key="2">
    <source>
        <dbReference type="EMBL" id="RDU96440.1"/>
    </source>
</evidence>
<evidence type="ECO:0000256" key="1">
    <source>
        <dbReference type="SAM" id="Phobius"/>
    </source>
</evidence>
<dbReference type="Pfam" id="PF12279">
    <property type="entry name" value="DUF3619"/>
    <property type="match status" value="1"/>
</dbReference>
<accession>A0A3D8JU71</accession>
<dbReference type="EMBL" id="QRGA01000014">
    <property type="protein sequence ID" value="RDU96440.1"/>
    <property type="molecule type" value="Genomic_DNA"/>
</dbReference>
<sequence>MSSAAEIKESEFAGKIRRALDESAADLPAATLDRLAGARRLALSRKKPETVTAPAFVPVLAHAGAGAAFAPPSEPKRRLSPLGRVLRVWPLVALVGGITVIAYWENLQRSAELADIDAAMLNDDLPLNAYLDHGFNAYLSRAR</sequence>
<protein>
    <submittedName>
        <fullName evidence="2">DUF3619 family protein</fullName>
    </submittedName>
</protein>
<dbReference type="OrthoDB" id="8562153at2"/>
<keyword evidence="3" id="KW-1185">Reference proteome</keyword>
<proteinExistence type="predicted"/>
<reference evidence="2 3" key="1">
    <citation type="submission" date="2018-08" db="EMBL/GenBank/DDBJ databases">
        <title>Paraburkholderia sp. DHOM06 isolated from forest soil.</title>
        <authorList>
            <person name="Gao Z.-H."/>
            <person name="Qiu L.-H."/>
        </authorList>
    </citation>
    <scope>NUCLEOTIDE SEQUENCE [LARGE SCALE GENOMIC DNA]</scope>
    <source>
        <strain evidence="2 3">DHOM06</strain>
    </source>
</reference>
<name>A0A3D8JU71_9BURK</name>
<dbReference type="InterPro" id="IPR022064">
    <property type="entry name" value="DUF3619"/>
</dbReference>
<keyword evidence="1" id="KW-0472">Membrane</keyword>
<dbReference type="RefSeq" id="WP_115535889.1">
    <property type="nucleotide sequence ID" value="NZ_QRGA01000014.1"/>
</dbReference>
<dbReference type="AlphaFoldDB" id="A0A3D8JU71"/>
<dbReference type="Proteomes" id="UP000256838">
    <property type="component" value="Unassembled WGS sequence"/>
</dbReference>
<keyword evidence="1" id="KW-0812">Transmembrane</keyword>
<organism evidence="2 3">
    <name type="scientific">Trinickia dinghuensis</name>
    <dbReference type="NCBI Taxonomy" id="2291023"/>
    <lineage>
        <taxon>Bacteria</taxon>
        <taxon>Pseudomonadati</taxon>
        <taxon>Pseudomonadota</taxon>
        <taxon>Betaproteobacteria</taxon>
        <taxon>Burkholderiales</taxon>
        <taxon>Burkholderiaceae</taxon>
        <taxon>Trinickia</taxon>
    </lineage>
</organism>
<evidence type="ECO:0000313" key="3">
    <source>
        <dbReference type="Proteomes" id="UP000256838"/>
    </source>
</evidence>
<gene>
    <name evidence="2" type="ORF">DWV00_22810</name>
</gene>
<comment type="caution">
    <text evidence="2">The sequence shown here is derived from an EMBL/GenBank/DDBJ whole genome shotgun (WGS) entry which is preliminary data.</text>
</comment>